<name>A0ABM4DAM8_HYDVU</name>
<proteinExistence type="predicted"/>
<dbReference type="Proteomes" id="UP001652625">
    <property type="component" value="Chromosome 13"/>
</dbReference>
<keyword evidence="3" id="KW-1185">Reference proteome</keyword>
<dbReference type="Gene3D" id="2.60.40.770">
    <property type="match status" value="1"/>
</dbReference>
<feature type="signal peptide" evidence="1">
    <location>
        <begin position="1"/>
        <end position="16"/>
    </location>
</feature>
<organism evidence="3 4">
    <name type="scientific">Hydra vulgaris</name>
    <name type="common">Hydra</name>
    <name type="synonym">Hydra attenuata</name>
    <dbReference type="NCBI Taxonomy" id="6087"/>
    <lineage>
        <taxon>Eukaryota</taxon>
        <taxon>Metazoa</taxon>
        <taxon>Cnidaria</taxon>
        <taxon>Hydrozoa</taxon>
        <taxon>Hydroidolina</taxon>
        <taxon>Anthoathecata</taxon>
        <taxon>Aplanulata</taxon>
        <taxon>Hydridae</taxon>
        <taxon>Hydra</taxon>
    </lineage>
</organism>
<reference evidence="4" key="1">
    <citation type="submission" date="2025-08" db="UniProtKB">
        <authorList>
            <consortium name="RefSeq"/>
        </authorList>
    </citation>
    <scope>IDENTIFICATION</scope>
</reference>
<keyword evidence="1" id="KW-0732">Signal</keyword>
<feature type="domain" description="MD-2-related lipid-recognition" evidence="2">
    <location>
        <begin position="20"/>
        <end position="138"/>
    </location>
</feature>
<evidence type="ECO:0000259" key="2">
    <source>
        <dbReference type="Pfam" id="PF02221"/>
    </source>
</evidence>
<sequence length="139" mass="15426">MFVLCLVFLLVFQVYTQNLKTCSAANRIRVQEISQLTLNPGKYATVSVTIAADNVTPDLDLVLETKFCNLVPCLYKLACAEFSEVGLPCQLSSGNVFKLTKSVQVPPIATLFRGTHNVKAKFSKNGEDYGCFEFTIYIK</sequence>
<evidence type="ECO:0000313" key="3">
    <source>
        <dbReference type="Proteomes" id="UP001652625"/>
    </source>
</evidence>
<dbReference type="InterPro" id="IPR003172">
    <property type="entry name" value="ML_dom"/>
</dbReference>
<accession>A0ABM4DAM8</accession>
<dbReference type="RefSeq" id="XP_065671405.1">
    <property type="nucleotide sequence ID" value="XM_065815333.1"/>
</dbReference>
<protein>
    <submittedName>
        <fullName evidence="4">Uncharacterized protein LOC105845389 isoform X3</fullName>
    </submittedName>
</protein>
<evidence type="ECO:0000313" key="4">
    <source>
        <dbReference type="RefSeq" id="XP_065671405.1"/>
    </source>
</evidence>
<evidence type="ECO:0000256" key="1">
    <source>
        <dbReference type="SAM" id="SignalP"/>
    </source>
</evidence>
<gene>
    <name evidence="4" type="primary">LOC105845389</name>
</gene>
<feature type="chain" id="PRO_5046057431" evidence="1">
    <location>
        <begin position="17"/>
        <end position="139"/>
    </location>
</feature>
<dbReference type="GeneID" id="105845389"/>
<dbReference type="Pfam" id="PF02221">
    <property type="entry name" value="E1_DerP2_DerF2"/>
    <property type="match status" value="1"/>
</dbReference>